<reference evidence="5" key="2">
    <citation type="submission" date="2020-09" db="EMBL/GenBank/DDBJ databases">
        <authorList>
            <person name="Sun Q."/>
            <person name="Zhou Y."/>
        </authorList>
    </citation>
    <scope>NUCLEOTIDE SEQUENCE</scope>
    <source>
        <strain evidence="5">CGMCC 4.7306</strain>
    </source>
</reference>
<dbReference type="Gene3D" id="3.40.50.2300">
    <property type="match status" value="2"/>
</dbReference>
<organism evidence="5 6">
    <name type="scientific">Microlunatus endophyticus</name>
    <dbReference type="NCBI Taxonomy" id="1716077"/>
    <lineage>
        <taxon>Bacteria</taxon>
        <taxon>Bacillati</taxon>
        <taxon>Actinomycetota</taxon>
        <taxon>Actinomycetes</taxon>
        <taxon>Propionibacteriales</taxon>
        <taxon>Propionibacteriaceae</taxon>
        <taxon>Microlunatus</taxon>
    </lineage>
</organism>
<keyword evidence="1" id="KW-0805">Transcription regulation</keyword>
<dbReference type="Pfam" id="PF00356">
    <property type="entry name" value="LacI"/>
    <property type="match status" value="1"/>
</dbReference>
<dbReference type="SMART" id="SM00354">
    <property type="entry name" value="HTH_LACI"/>
    <property type="match status" value="1"/>
</dbReference>
<reference evidence="5" key="1">
    <citation type="journal article" date="2014" name="Int. J. Syst. Evol. Microbiol.">
        <title>Complete genome sequence of Corynebacterium casei LMG S-19264T (=DSM 44701T), isolated from a smear-ripened cheese.</title>
        <authorList>
            <consortium name="US DOE Joint Genome Institute (JGI-PGF)"/>
            <person name="Walter F."/>
            <person name="Albersmeier A."/>
            <person name="Kalinowski J."/>
            <person name="Ruckert C."/>
        </authorList>
    </citation>
    <scope>NUCLEOTIDE SEQUENCE</scope>
    <source>
        <strain evidence="5">CGMCC 4.7306</strain>
    </source>
</reference>
<dbReference type="InterPro" id="IPR000843">
    <property type="entry name" value="HTH_LacI"/>
</dbReference>
<dbReference type="Pfam" id="PF13377">
    <property type="entry name" value="Peripla_BP_3"/>
    <property type="match status" value="1"/>
</dbReference>
<dbReference type="SUPFAM" id="SSF53822">
    <property type="entry name" value="Periplasmic binding protein-like I"/>
    <property type="match status" value="1"/>
</dbReference>
<dbReference type="EMBL" id="BMMZ01000007">
    <property type="protein sequence ID" value="GGL70031.1"/>
    <property type="molecule type" value="Genomic_DNA"/>
</dbReference>
<evidence type="ECO:0000256" key="3">
    <source>
        <dbReference type="ARBA" id="ARBA00023163"/>
    </source>
</evidence>
<dbReference type="PROSITE" id="PS50932">
    <property type="entry name" value="HTH_LACI_2"/>
    <property type="match status" value="1"/>
</dbReference>
<evidence type="ECO:0000313" key="5">
    <source>
        <dbReference type="EMBL" id="GGL70031.1"/>
    </source>
</evidence>
<dbReference type="PANTHER" id="PTHR30146">
    <property type="entry name" value="LACI-RELATED TRANSCRIPTIONAL REPRESSOR"/>
    <property type="match status" value="1"/>
</dbReference>
<keyword evidence="6" id="KW-1185">Reference proteome</keyword>
<gene>
    <name evidence="5" type="ORF">GCM10011575_30740</name>
</gene>
<protein>
    <submittedName>
        <fullName evidence="5">LacI family transcriptional regulator</fullName>
    </submittedName>
</protein>
<evidence type="ECO:0000313" key="6">
    <source>
        <dbReference type="Proteomes" id="UP000613840"/>
    </source>
</evidence>
<dbReference type="InterPro" id="IPR046335">
    <property type="entry name" value="LacI/GalR-like_sensor"/>
</dbReference>
<proteinExistence type="predicted"/>
<dbReference type="CDD" id="cd01392">
    <property type="entry name" value="HTH_LacI"/>
    <property type="match status" value="1"/>
</dbReference>
<evidence type="ECO:0000256" key="1">
    <source>
        <dbReference type="ARBA" id="ARBA00023015"/>
    </source>
</evidence>
<dbReference type="Proteomes" id="UP000613840">
    <property type="component" value="Unassembled WGS sequence"/>
</dbReference>
<dbReference type="GO" id="GO:0000976">
    <property type="term" value="F:transcription cis-regulatory region binding"/>
    <property type="evidence" value="ECO:0007669"/>
    <property type="project" value="TreeGrafter"/>
</dbReference>
<accession>A0A917SD17</accession>
<keyword evidence="3" id="KW-0804">Transcription</keyword>
<evidence type="ECO:0000259" key="4">
    <source>
        <dbReference type="PROSITE" id="PS50932"/>
    </source>
</evidence>
<sequence>MPATLRDVATRSGVSLRTVYYVLSRTVRIAPDTEAKVRQAMDDLGYRPNLLAQGLRKGRTQVLAMMVPELDVPYFSELVRIVIHAARERGYILMLDQTDGHAAREREMLDDLARTGLFDGIIVSSLGLTPEDIADQKVPIVLLGEHLVGELHDHVTIDSAAAAKDATNHLLDLGRTRIAAIGDQKSRTASLRTQGYLEAHRDRGVAVDDNFIVKARRYHRSYGADAVQRLWQQNARRPDGLFCYNDLLALGAMKELHRLGLRVPDDVAVIGFDDIEEGEYSIPGLSTVSPDKAQIGTTAIDLLADRIAGRRTGPGEKVVIDHNLVIRGSTSGTD</sequence>
<evidence type="ECO:0000256" key="2">
    <source>
        <dbReference type="ARBA" id="ARBA00023125"/>
    </source>
</evidence>
<dbReference type="SUPFAM" id="SSF47413">
    <property type="entry name" value="lambda repressor-like DNA-binding domains"/>
    <property type="match status" value="1"/>
</dbReference>
<dbReference type="CDD" id="cd06267">
    <property type="entry name" value="PBP1_LacI_sugar_binding-like"/>
    <property type="match status" value="1"/>
</dbReference>
<keyword evidence="2" id="KW-0238">DNA-binding</keyword>
<dbReference type="InterPro" id="IPR028082">
    <property type="entry name" value="Peripla_BP_I"/>
</dbReference>
<dbReference type="InterPro" id="IPR010982">
    <property type="entry name" value="Lambda_DNA-bd_dom_sf"/>
</dbReference>
<name>A0A917SD17_9ACTN</name>
<comment type="caution">
    <text evidence="5">The sequence shown here is derived from an EMBL/GenBank/DDBJ whole genome shotgun (WGS) entry which is preliminary data.</text>
</comment>
<dbReference type="GO" id="GO:0003700">
    <property type="term" value="F:DNA-binding transcription factor activity"/>
    <property type="evidence" value="ECO:0007669"/>
    <property type="project" value="TreeGrafter"/>
</dbReference>
<feature type="domain" description="HTH lacI-type" evidence="4">
    <location>
        <begin position="3"/>
        <end position="57"/>
    </location>
</feature>
<dbReference type="RefSeq" id="WP_188896250.1">
    <property type="nucleotide sequence ID" value="NZ_BMMZ01000007.1"/>
</dbReference>
<dbReference type="AlphaFoldDB" id="A0A917SD17"/>
<dbReference type="Gene3D" id="1.10.260.40">
    <property type="entry name" value="lambda repressor-like DNA-binding domains"/>
    <property type="match status" value="1"/>
</dbReference>
<dbReference type="PANTHER" id="PTHR30146:SF153">
    <property type="entry name" value="LACTOSE OPERON REPRESSOR"/>
    <property type="match status" value="1"/>
</dbReference>